<dbReference type="InterPro" id="IPR050197">
    <property type="entry name" value="Aldolase_class_II_sugar_metab"/>
</dbReference>
<evidence type="ECO:0000313" key="5">
    <source>
        <dbReference type="Proteomes" id="UP000001017"/>
    </source>
</evidence>
<dbReference type="Proteomes" id="UP000001017">
    <property type="component" value="Chromosome"/>
</dbReference>
<dbReference type="PhylomeDB" id="Q978E2"/>
<evidence type="ECO:0000313" key="4">
    <source>
        <dbReference type="EMBL" id="BAB60617.1"/>
    </source>
</evidence>
<reference evidence="4 5" key="1">
    <citation type="journal article" date="1999" name="Proc. Jpn. Acad.">
        <title>Determination of the complete genomic DNA sequence of Thermoplasma volvanium GSS1.</title>
        <authorList>
            <person name="Kawashima T."/>
            <person name="Yamamoto Y."/>
            <person name="Aramaki H."/>
            <person name="Nunoshiba T."/>
            <person name="Kawamoto T."/>
            <person name="Watanabe K."/>
            <person name="Yamazaki M."/>
            <person name="Kanehori K."/>
            <person name="Amano N."/>
            <person name="Ohya Y."/>
            <person name="Makino K."/>
            <person name="Suzuki M."/>
        </authorList>
    </citation>
    <scope>NUCLEOTIDE SEQUENCE [LARGE SCALE GENOMIC DNA]</scope>
    <source>
        <strain evidence="5">ATCC 51530 / DSM 4299 / JCM 9571 / NBRC 15438 / GSS1</strain>
    </source>
</reference>
<dbReference type="EMBL" id="BA000011">
    <property type="protein sequence ID" value="BAB60617.1"/>
    <property type="molecule type" value="Genomic_DNA"/>
</dbReference>
<evidence type="ECO:0000256" key="2">
    <source>
        <dbReference type="ARBA" id="ARBA00023239"/>
    </source>
</evidence>
<dbReference type="PANTHER" id="PTHR22789:SF0">
    <property type="entry name" value="3-OXO-TETRONATE 4-PHOSPHATE DECARBOXYLASE-RELATED"/>
    <property type="match status" value="1"/>
</dbReference>
<dbReference type="Pfam" id="PF00596">
    <property type="entry name" value="Aldolase_II"/>
    <property type="match status" value="1"/>
</dbReference>
<dbReference type="InterPro" id="IPR036409">
    <property type="entry name" value="Aldolase_II/adducin_N_sf"/>
</dbReference>
<dbReference type="SUPFAM" id="SSF53639">
    <property type="entry name" value="AraD/HMP-PK domain-like"/>
    <property type="match status" value="1"/>
</dbReference>
<dbReference type="Gene3D" id="3.40.225.10">
    <property type="entry name" value="Class II aldolase/adducin N-terminal domain"/>
    <property type="match status" value="1"/>
</dbReference>
<feature type="domain" description="Class II aldolase/adducin N-terminal" evidence="3">
    <location>
        <begin position="10"/>
        <end position="186"/>
    </location>
</feature>
<dbReference type="KEGG" id="tvo:TVG1526682"/>
<reference evidence="4 5" key="2">
    <citation type="journal article" date="2000" name="Proc. Natl. Acad. Sci. U.S.A.">
        <title>Archaeal adaptation to higher temperatures revealed by genomic sequence of Thermoplasma volcanium.</title>
        <authorList>
            <person name="Kawashima T."/>
            <person name="Amano N."/>
            <person name="Koike H."/>
            <person name="Makino S."/>
            <person name="Higuchi S."/>
            <person name="Kawashima-Ohya Y."/>
            <person name="Watanabe K."/>
            <person name="Yamazaki M."/>
            <person name="Kanehori K."/>
            <person name="Kawamoto T."/>
            <person name="Nunoshiba T."/>
            <person name="Yamamoto Y."/>
            <person name="Aramaki H."/>
            <person name="Makino K."/>
            <person name="Suzuki M."/>
        </authorList>
    </citation>
    <scope>NUCLEOTIDE SEQUENCE [LARGE SCALE GENOMIC DNA]</scope>
    <source>
        <strain evidence="5">ATCC 51530 / DSM 4299 / JCM 9571 / NBRC 15438 / GSS1</strain>
    </source>
</reference>
<dbReference type="HOGENOM" id="CLU_006033_3_0_2"/>
<dbReference type="GO" id="GO:0016832">
    <property type="term" value="F:aldehyde-lyase activity"/>
    <property type="evidence" value="ECO:0007669"/>
    <property type="project" value="TreeGrafter"/>
</dbReference>
<dbReference type="PaxDb" id="273116-14325714"/>
<gene>
    <name evidence="4" type="ORF">TVG1526682</name>
</gene>
<dbReference type="GO" id="GO:0046872">
    <property type="term" value="F:metal ion binding"/>
    <property type="evidence" value="ECO:0007669"/>
    <property type="project" value="UniProtKB-KW"/>
</dbReference>
<protein>
    <submittedName>
        <fullName evidence="4">Fuculose-1-phosphate aldolase</fullName>
    </submittedName>
</protein>
<keyword evidence="2" id="KW-0456">Lyase</keyword>
<dbReference type="eggNOG" id="arCOG04226">
    <property type="taxonomic scope" value="Archaea"/>
</dbReference>
<dbReference type="AlphaFoldDB" id="Q978E2"/>
<name>Q978E2_THEVO</name>
<dbReference type="UniPathway" id="UPA00071"/>
<dbReference type="GO" id="GO:0005829">
    <property type="term" value="C:cytosol"/>
    <property type="evidence" value="ECO:0007669"/>
    <property type="project" value="TreeGrafter"/>
</dbReference>
<dbReference type="STRING" id="273116.gene:9382289"/>
<dbReference type="GO" id="GO:0019323">
    <property type="term" value="P:pentose catabolic process"/>
    <property type="evidence" value="ECO:0007669"/>
    <property type="project" value="TreeGrafter"/>
</dbReference>
<accession>Q978E2</accession>
<evidence type="ECO:0000256" key="1">
    <source>
        <dbReference type="ARBA" id="ARBA00022723"/>
    </source>
</evidence>
<dbReference type="SMART" id="SM01007">
    <property type="entry name" value="Aldolase_II"/>
    <property type="match status" value="1"/>
</dbReference>
<organism evidence="4 5">
    <name type="scientific">Thermoplasma volcanium (strain ATCC 51530 / DSM 4299 / JCM 9571 / NBRC 15438 / GSS1)</name>
    <dbReference type="NCBI Taxonomy" id="273116"/>
    <lineage>
        <taxon>Archaea</taxon>
        <taxon>Methanobacteriati</taxon>
        <taxon>Thermoplasmatota</taxon>
        <taxon>Thermoplasmata</taxon>
        <taxon>Thermoplasmatales</taxon>
        <taxon>Thermoplasmataceae</taxon>
        <taxon>Thermoplasma</taxon>
    </lineage>
</organism>
<dbReference type="PANTHER" id="PTHR22789">
    <property type="entry name" value="FUCULOSE PHOSPHATE ALDOLASE"/>
    <property type="match status" value="1"/>
</dbReference>
<sequence length="221" mass="24373">MICMYEKEKEQVVEACRRIAQDGLTVGSWGNISVRADDGKIAITPSGKNYNKTEKEDIVITSIDGDILEGHLTPSSERLMHYEIYRKRSDVKAIVHTHSVYSSILSVVDDDLPAITEDVIMILGRSVRVAKYAMTGTVDLAKNVVEALGDSNATIMKNHGAVAVGKDIDRAMAAAYVLEKSAKIYVMAKLLGKVSAVPDDDVDKLIGISEAYLKQWDRWKK</sequence>
<proteinExistence type="predicted"/>
<keyword evidence="5" id="KW-1185">Reference proteome</keyword>
<dbReference type="InterPro" id="IPR001303">
    <property type="entry name" value="Aldolase_II/adducin_N"/>
</dbReference>
<evidence type="ECO:0000259" key="3">
    <source>
        <dbReference type="SMART" id="SM01007"/>
    </source>
</evidence>
<keyword evidence="1" id="KW-0479">Metal-binding</keyword>